<reference evidence="1 2" key="1">
    <citation type="journal article" date="2012" name="J. Bacteriol.">
        <title>Draft Genome Sequence of the Extremely Halophilic Archaeon Halogranum salarium B-1T.</title>
        <authorList>
            <person name="Kim K.K."/>
            <person name="Lee K.C."/>
            <person name="Lee J.S."/>
        </authorList>
    </citation>
    <scope>NUCLEOTIDE SEQUENCE [LARGE SCALE GENOMIC DNA]</scope>
    <source>
        <strain evidence="1 2">B-1</strain>
    </source>
</reference>
<accession>J2ZV44</accession>
<evidence type="ECO:0000313" key="1">
    <source>
        <dbReference type="EMBL" id="EJN56913.1"/>
    </source>
</evidence>
<dbReference type="RefSeq" id="WP_009378160.1">
    <property type="nucleotide sequence ID" value="NZ_ALJD01000017.1"/>
</dbReference>
<evidence type="ECO:0000313" key="2">
    <source>
        <dbReference type="Proteomes" id="UP000007813"/>
    </source>
</evidence>
<organism evidence="1 2">
    <name type="scientific">Halogranum salarium B-1</name>
    <dbReference type="NCBI Taxonomy" id="1210908"/>
    <lineage>
        <taxon>Archaea</taxon>
        <taxon>Methanobacteriati</taxon>
        <taxon>Methanobacteriota</taxon>
        <taxon>Stenosarchaea group</taxon>
        <taxon>Halobacteria</taxon>
        <taxon>Halobacteriales</taxon>
        <taxon>Haloferacaceae</taxon>
    </lineage>
</organism>
<proteinExistence type="predicted"/>
<name>J2ZV44_9EURY</name>
<dbReference type="EMBL" id="ALJD01000017">
    <property type="protein sequence ID" value="EJN56913.1"/>
    <property type="molecule type" value="Genomic_DNA"/>
</dbReference>
<dbReference type="OrthoDB" id="385577at2157"/>
<dbReference type="AlphaFoldDB" id="J2ZV44"/>
<comment type="caution">
    <text evidence="1">The sequence shown here is derived from an EMBL/GenBank/DDBJ whole genome shotgun (WGS) entry which is preliminary data.</text>
</comment>
<protein>
    <submittedName>
        <fullName evidence="1">Uncharacterized protein</fullName>
    </submittedName>
</protein>
<sequence length="455" mass="52243">MSSEAVEALGYDFEDRLRPDEVSDELRENPFCVLSERRKITCPEPGCSEPCQVVELDGEKKFLCRDQDVNPYDESLHYYWKVETINAVEELLADLGFEASVSQTGSMVSFELDEEAFLVVPGEYSDDLLQPIASQLRDRRSICVLAFQDSVREQVKPLIDRVGGVSMVITPPGLERKIKSFESMVEIRDGFEAEYEPENEAVPDDLVERINDNPQYLAGELTDFEKIEASKDKRDEMEKLCTLSFSQILDCPLHPMGMQDTGNRVPDGFGFVFDEENGNQPLLILDSKSVSSDRRDYPKITEKQGAQYRKYLEIIDDVCYVRQWEEQVLVFIAPEFNMGKIRDFLDELNETEFDDFQVVLMDLEALATLILHRTSLTSERKVRLGRGGWPAMLYGLFLDPDFDRSEEDYQLERENGLCLTGSAVKQHVANNISDQKSRERTLEYVENEIREFSPE</sequence>
<dbReference type="Proteomes" id="UP000007813">
    <property type="component" value="Unassembled WGS sequence"/>
</dbReference>
<gene>
    <name evidence="1" type="ORF">HSB1_47300</name>
</gene>